<protein>
    <recommendedName>
        <fullName evidence="6">Leucine-rich repeat-containing protein 23</fullName>
    </recommendedName>
</protein>
<feature type="non-terminal residue" evidence="4">
    <location>
        <position position="371"/>
    </location>
</feature>
<keyword evidence="2" id="KW-0677">Repeat</keyword>
<dbReference type="InterPro" id="IPR032675">
    <property type="entry name" value="LRR_dom_sf"/>
</dbReference>
<evidence type="ECO:0000256" key="3">
    <source>
        <dbReference type="SAM" id="MobiDB-lite"/>
    </source>
</evidence>
<dbReference type="PANTHER" id="PTHR46652">
    <property type="entry name" value="LEUCINE-RICH REPEAT AND IQ DOMAIN-CONTAINING PROTEIN 1-RELATED"/>
    <property type="match status" value="1"/>
</dbReference>
<dbReference type="PANTHER" id="PTHR46652:SF8">
    <property type="entry name" value="LEUCINE RICH REPEAT CONTAINING 23"/>
    <property type="match status" value="1"/>
</dbReference>
<gene>
    <name evidence="4" type="ORF">BINO364_LOCUS5240</name>
</gene>
<evidence type="ECO:0000313" key="4">
    <source>
        <dbReference type="EMBL" id="CAH0718820.1"/>
    </source>
</evidence>
<evidence type="ECO:0000256" key="2">
    <source>
        <dbReference type="ARBA" id="ARBA00022737"/>
    </source>
</evidence>
<reference evidence="4" key="1">
    <citation type="submission" date="2021-12" db="EMBL/GenBank/DDBJ databases">
        <authorList>
            <person name="Martin H S."/>
        </authorList>
    </citation>
    <scope>NUCLEOTIDE SEQUENCE</scope>
</reference>
<dbReference type="EMBL" id="OV170233">
    <property type="protein sequence ID" value="CAH0718820.1"/>
    <property type="molecule type" value="Genomic_DNA"/>
</dbReference>
<proteinExistence type="predicted"/>
<dbReference type="InterPro" id="IPR025875">
    <property type="entry name" value="Leu-rich_rpt_4"/>
</dbReference>
<dbReference type="Pfam" id="PF12799">
    <property type="entry name" value="LRR_4"/>
    <property type="match status" value="1"/>
</dbReference>
<evidence type="ECO:0000256" key="1">
    <source>
        <dbReference type="ARBA" id="ARBA00022614"/>
    </source>
</evidence>
<keyword evidence="1" id="KW-0433">Leucine-rich repeat</keyword>
<dbReference type="PROSITE" id="PS51450">
    <property type="entry name" value="LRR"/>
    <property type="match status" value="1"/>
</dbReference>
<feature type="compositionally biased region" description="Acidic residues" evidence="3">
    <location>
        <begin position="350"/>
        <end position="371"/>
    </location>
</feature>
<evidence type="ECO:0008006" key="6">
    <source>
        <dbReference type="Google" id="ProtNLM"/>
    </source>
</evidence>
<dbReference type="OrthoDB" id="271226at2759"/>
<sequence length="371" mass="42029">MLKSHFNLQAKDEAVDEINKDQTFDEQTIAESLHLEQLGEALVEEEHNIQILPTYLVRKLNRSEISVRLSFLGKTAEGDGYTYLKATCTGMSLTDVAALKAFRHLQFVDVSNNNLTLESLQVITELPFLVHIHADKNILSSAALNKMKYMQVIIMNYNKITSVHDVYQPELCTLEVGFNKIDKIHFDNNMPHIKCLDFRYNLIQDISNVDFPNLDSLYLAGNKITSLVGIEGLVNLRVLHVRNNPIKLLNGFDPGLKKLNYLNLRNCKVSTLKQVKKLRVLPALETLIMKGCPYMGGTGEEDAEAGVEEEDAELRIEVLAALPRLKRLNKGVVSPEERSEANELIKQWIEEGENDEEEIEEEHQAEESNAD</sequence>
<dbReference type="SMART" id="SM00365">
    <property type="entry name" value="LRR_SD22"/>
    <property type="match status" value="3"/>
</dbReference>
<dbReference type="Gene3D" id="3.80.10.10">
    <property type="entry name" value="Ribonuclease Inhibitor"/>
    <property type="match status" value="2"/>
</dbReference>
<dbReference type="InterPro" id="IPR050836">
    <property type="entry name" value="SDS22/Internalin_LRR"/>
</dbReference>
<evidence type="ECO:0000313" key="5">
    <source>
        <dbReference type="Proteomes" id="UP000838878"/>
    </source>
</evidence>
<feature type="region of interest" description="Disordered" evidence="3">
    <location>
        <begin position="331"/>
        <end position="371"/>
    </location>
</feature>
<name>A0A8J9V2J3_9NEOP</name>
<dbReference type="Proteomes" id="UP000838878">
    <property type="component" value="Chromosome 13"/>
</dbReference>
<organism evidence="4 5">
    <name type="scientific">Brenthis ino</name>
    <name type="common">lesser marbled fritillary</name>
    <dbReference type="NCBI Taxonomy" id="405034"/>
    <lineage>
        <taxon>Eukaryota</taxon>
        <taxon>Metazoa</taxon>
        <taxon>Ecdysozoa</taxon>
        <taxon>Arthropoda</taxon>
        <taxon>Hexapoda</taxon>
        <taxon>Insecta</taxon>
        <taxon>Pterygota</taxon>
        <taxon>Neoptera</taxon>
        <taxon>Endopterygota</taxon>
        <taxon>Lepidoptera</taxon>
        <taxon>Glossata</taxon>
        <taxon>Ditrysia</taxon>
        <taxon>Papilionoidea</taxon>
        <taxon>Nymphalidae</taxon>
        <taxon>Heliconiinae</taxon>
        <taxon>Argynnini</taxon>
        <taxon>Brenthis</taxon>
    </lineage>
</organism>
<dbReference type="SUPFAM" id="SSF52058">
    <property type="entry name" value="L domain-like"/>
    <property type="match status" value="1"/>
</dbReference>
<keyword evidence="5" id="KW-1185">Reference proteome</keyword>
<accession>A0A8J9V2J3</accession>
<dbReference type="InterPro" id="IPR001611">
    <property type="entry name" value="Leu-rich_rpt"/>
</dbReference>
<dbReference type="AlphaFoldDB" id="A0A8J9V2J3"/>